<dbReference type="CDD" id="cd12148">
    <property type="entry name" value="fungal_TF_MHR"/>
    <property type="match status" value="1"/>
</dbReference>
<proteinExistence type="predicted"/>
<evidence type="ECO:0000256" key="2">
    <source>
        <dbReference type="ARBA" id="ARBA00023163"/>
    </source>
</evidence>
<feature type="compositionally biased region" description="Polar residues" evidence="4">
    <location>
        <begin position="1"/>
        <end position="17"/>
    </location>
</feature>
<dbReference type="GO" id="GO:0006351">
    <property type="term" value="P:DNA-templated transcription"/>
    <property type="evidence" value="ECO:0007669"/>
    <property type="project" value="InterPro"/>
</dbReference>
<dbReference type="GO" id="GO:0003677">
    <property type="term" value="F:DNA binding"/>
    <property type="evidence" value="ECO:0007669"/>
    <property type="project" value="InterPro"/>
</dbReference>
<organism evidence="6 7">
    <name type="scientific">Mollisia scopiformis</name>
    <name type="common">Conifer needle endophyte fungus</name>
    <name type="synonym">Phialocephala scopiformis</name>
    <dbReference type="NCBI Taxonomy" id="149040"/>
    <lineage>
        <taxon>Eukaryota</taxon>
        <taxon>Fungi</taxon>
        <taxon>Dikarya</taxon>
        <taxon>Ascomycota</taxon>
        <taxon>Pezizomycotina</taxon>
        <taxon>Leotiomycetes</taxon>
        <taxon>Helotiales</taxon>
        <taxon>Mollisiaceae</taxon>
        <taxon>Mollisia</taxon>
    </lineage>
</organism>
<gene>
    <name evidence="6" type="ORF">LY89DRAFT_784958</name>
</gene>
<feature type="region of interest" description="Disordered" evidence="4">
    <location>
        <begin position="507"/>
        <end position="533"/>
    </location>
</feature>
<dbReference type="Proteomes" id="UP000070700">
    <property type="component" value="Unassembled WGS sequence"/>
</dbReference>
<evidence type="ECO:0000256" key="3">
    <source>
        <dbReference type="ARBA" id="ARBA00023242"/>
    </source>
</evidence>
<accession>A0A194WZ22</accession>
<dbReference type="PANTHER" id="PTHR47424">
    <property type="entry name" value="REGULATORY PROTEIN GAL4"/>
    <property type="match status" value="1"/>
</dbReference>
<feature type="compositionally biased region" description="Basic and acidic residues" evidence="4">
    <location>
        <begin position="18"/>
        <end position="28"/>
    </location>
</feature>
<dbReference type="InterPro" id="IPR007219">
    <property type="entry name" value="XnlR_reg_dom"/>
</dbReference>
<dbReference type="PANTHER" id="PTHR47424:SF6">
    <property type="entry name" value="PROLINE UTILIZATION TRANS-ACTIVATOR"/>
    <property type="match status" value="1"/>
</dbReference>
<dbReference type="GO" id="GO:0008270">
    <property type="term" value="F:zinc ion binding"/>
    <property type="evidence" value="ECO:0007669"/>
    <property type="project" value="InterPro"/>
</dbReference>
<evidence type="ECO:0000313" key="6">
    <source>
        <dbReference type="EMBL" id="KUJ13205.1"/>
    </source>
</evidence>
<evidence type="ECO:0000256" key="1">
    <source>
        <dbReference type="ARBA" id="ARBA00023015"/>
    </source>
</evidence>
<keyword evidence="1" id="KW-0805">Transcription regulation</keyword>
<dbReference type="KEGG" id="psco:LY89DRAFT_784958"/>
<keyword evidence="7" id="KW-1185">Reference proteome</keyword>
<feature type="domain" description="Xylanolytic transcriptional activator regulatory" evidence="5">
    <location>
        <begin position="222"/>
        <end position="294"/>
    </location>
</feature>
<keyword evidence="2" id="KW-0804">Transcription</keyword>
<protein>
    <recommendedName>
        <fullName evidence="5">Xylanolytic transcriptional activator regulatory domain-containing protein</fullName>
    </recommendedName>
</protein>
<evidence type="ECO:0000313" key="7">
    <source>
        <dbReference type="Proteomes" id="UP000070700"/>
    </source>
</evidence>
<keyword evidence="3" id="KW-0539">Nucleus</keyword>
<dbReference type="Pfam" id="PF04082">
    <property type="entry name" value="Fungal_trans"/>
    <property type="match status" value="1"/>
</dbReference>
<dbReference type="InParanoid" id="A0A194WZ22"/>
<evidence type="ECO:0000256" key="4">
    <source>
        <dbReference type="SAM" id="MobiDB-lite"/>
    </source>
</evidence>
<sequence>MLTSSTRPEIASLSESVVDNRKRTEHNNDSTSQIKDASFLDIASKAVSEVDVAADPRREISLNTPPFHQNLPSSDPCSTSDLEDFILKQVMSRFPSMEVANPLFETFYQHCETNYFYFDDEWFKELVKTFYAAPPASEARLDCDIVCLMLVVLAAASLFAHLDQMQDPSFSDVITNEIPGHVFYRLAQIIMPKSIAIGSLASIQACLIAGLYLLPSDDRNTAYVYLGMALRMAIANHMHRNSTERCSPRLQEIRNRVFWTIYLNEREVSMFLGRPTSISIIDIDIPFPQFRADIDGQNEFKKLQRNIALLHLIKICNQISVLTTHEARALHFEELQASLLAWRQTYHPEIPSSGTHGFRSAVHLALFYNLGFIYLGQHELTKLVRKYVQNPQTVTTSTTAKVSQEMATACINAATRIIDLIESMRLRGQLALFSIVDIHSCSWAVTVLILSSVTFPSPETRHKIEIALRCLRHIAASSRSARNGLRLIEKFQSLVDRITARLCPRKPLQADTNSNSKDNHAGAASASNTNFQNASDHSFSNVLDGEDLPPSTNTYNTYGLQESASEWLGSDAEGVPETSFDYDFPGSDFLLSIEQYSYEDLTMYGFSSIASSMDYEV</sequence>
<reference evidence="6 7" key="1">
    <citation type="submission" date="2015-10" db="EMBL/GenBank/DDBJ databases">
        <title>Full genome of DAOMC 229536 Phialocephala scopiformis, a fungal endophyte of spruce producing the potent anti-insectan compound rugulosin.</title>
        <authorList>
            <consortium name="DOE Joint Genome Institute"/>
            <person name="Walker A.K."/>
            <person name="Frasz S.L."/>
            <person name="Seifert K.A."/>
            <person name="Miller J.D."/>
            <person name="Mondo S.J."/>
            <person name="Labutti K."/>
            <person name="Lipzen A."/>
            <person name="Dockter R."/>
            <person name="Kennedy M."/>
            <person name="Grigoriev I.V."/>
            <person name="Spatafora J.W."/>
        </authorList>
    </citation>
    <scope>NUCLEOTIDE SEQUENCE [LARGE SCALE GENOMIC DNA]</scope>
    <source>
        <strain evidence="6 7">CBS 120377</strain>
    </source>
</reference>
<name>A0A194WZ22_MOLSC</name>
<dbReference type="InterPro" id="IPR051127">
    <property type="entry name" value="Fungal_SecMet_Regulators"/>
</dbReference>
<evidence type="ECO:0000259" key="5">
    <source>
        <dbReference type="SMART" id="SM00906"/>
    </source>
</evidence>
<dbReference type="SMART" id="SM00906">
    <property type="entry name" value="Fungal_trans"/>
    <property type="match status" value="1"/>
</dbReference>
<dbReference type="OrthoDB" id="3266505at2759"/>
<dbReference type="EMBL" id="KQ947422">
    <property type="protein sequence ID" value="KUJ13205.1"/>
    <property type="molecule type" value="Genomic_DNA"/>
</dbReference>
<dbReference type="RefSeq" id="XP_018067560.1">
    <property type="nucleotide sequence ID" value="XM_018222839.1"/>
</dbReference>
<dbReference type="GeneID" id="28832565"/>
<dbReference type="STRING" id="149040.A0A194WZ22"/>
<dbReference type="AlphaFoldDB" id="A0A194WZ22"/>
<feature type="region of interest" description="Disordered" evidence="4">
    <location>
        <begin position="1"/>
        <end position="31"/>
    </location>
</feature>